<sequence length="264" mass="29361">MEKGNRRSPVNVVRMEQNNHTRIGNSSGDGLPPFFITPGGSQGDNNPWGHQNYRWYQHPRLDLPVFSGDKPQNWLRNCRKSDASHPGGRDGGFCGAVSRWKGRYVVPGCQDCLWSNLCLLVVIWVRRILVRQNHLLVPPGSLRGGSESPVGNKGKKGNDQSADKLVKDKESVFEAKNGNGLKMNGYKGPGNRYFKKMLPQEFQYRANNGLCYRCSECYKPGHVCKFGQVNVMLGEELAKANVSGNALWTIDGEMVELSKLSHGG</sequence>
<feature type="region of interest" description="Disordered" evidence="1">
    <location>
        <begin position="141"/>
        <end position="163"/>
    </location>
</feature>
<name>A0AAV1C3L1_OLDCO</name>
<dbReference type="AlphaFoldDB" id="A0AAV1C3L1"/>
<evidence type="ECO:0000313" key="2">
    <source>
        <dbReference type="EMBL" id="CAI9089931.1"/>
    </source>
</evidence>
<proteinExistence type="predicted"/>
<gene>
    <name evidence="2" type="ORF">OLC1_LOCUS2188</name>
</gene>
<protein>
    <submittedName>
        <fullName evidence="2">OLC1v1024584C1</fullName>
    </submittedName>
</protein>
<dbReference type="EMBL" id="OX459118">
    <property type="protein sequence ID" value="CAI9089931.1"/>
    <property type="molecule type" value="Genomic_DNA"/>
</dbReference>
<organism evidence="2 3">
    <name type="scientific">Oldenlandia corymbosa var. corymbosa</name>
    <dbReference type="NCBI Taxonomy" id="529605"/>
    <lineage>
        <taxon>Eukaryota</taxon>
        <taxon>Viridiplantae</taxon>
        <taxon>Streptophyta</taxon>
        <taxon>Embryophyta</taxon>
        <taxon>Tracheophyta</taxon>
        <taxon>Spermatophyta</taxon>
        <taxon>Magnoliopsida</taxon>
        <taxon>eudicotyledons</taxon>
        <taxon>Gunneridae</taxon>
        <taxon>Pentapetalae</taxon>
        <taxon>asterids</taxon>
        <taxon>lamiids</taxon>
        <taxon>Gentianales</taxon>
        <taxon>Rubiaceae</taxon>
        <taxon>Rubioideae</taxon>
        <taxon>Spermacoceae</taxon>
        <taxon>Hedyotis-Oldenlandia complex</taxon>
        <taxon>Oldenlandia</taxon>
    </lineage>
</organism>
<evidence type="ECO:0000313" key="3">
    <source>
        <dbReference type="Proteomes" id="UP001161247"/>
    </source>
</evidence>
<reference evidence="2" key="1">
    <citation type="submission" date="2023-03" db="EMBL/GenBank/DDBJ databases">
        <authorList>
            <person name="Julca I."/>
        </authorList>
    </citation>
    <scope>NUCLEOTIDE SEQUENCE</scope>
</reference>
<keyword evidence="3" id="KW-1185">Reference proteome</keyword>
<dbReference type="Proteomes" id="UP001161247">
    <property type="component" value="Chromosome 1"/>
</dbReference>
<evidence type="ECO:0000256" key="1">
    <source>
        <dbReference type="SAM" id="MobiDB-lite"/>
    </source>
</evidence>
<accession>A0AAV1C3L1</accession>